<sequence>MRALSEAIEILEKKKATHYVPQALVALADIQESSQGDPHQVRAHLERALEIYEAGGSPLAEELRTRLAGGEPTAR</sequence>
<dbReference type="SUPFAM" id="SSF48452">
    <property type="entry name" value="TPR-like"/>
    <property type="match status" value="1"/>
</dbReference>
<comment type="caution">
    <text evidence="1">The sequence shown here is derived from an EMBL/GenBank/DDBJ whole genome shotgun (WGS) entry which is preliminary data.</text>
</comment>
<evidence type="ECO:0000313" key="1">
    <source>
        <dbReference type="EMBL" id="MFC7354536.1"/>
    </source>
</evidence>
<accession>A0ABW2ML30</accession>
<name>A0ABW2ML30_9ACTN</name>
<proteinExistence type="predicted"/>
<evidence type="ECO:0000313" key="2">
    <source>
        <dbReference type="Proteomes" id="UP001596509"/>
    </source>
</evidence>
<keyword evidence="2" id="KW-1185">Reference proteome</keyword>
<reference evidence="2" key="1">
    <citation type="journal article" date="2019" name="Int. J. Syst. Evol. Microbiol.">
        <title>The Global Catalogue of Microorganisms (GCM) 10K type strain sequencing project: providing services to taxonomists for standard genome sequencing and annotation.</title>
        <authorList>
            <consortium name="The Broad Institute Genomics Platform"/>
            <consortium name="The Broad Institute Genome Sequencing Center for Infectious Disease"/>
            <person name="Wu L."/>
            <person name="Ma J."/>
        </authorList>
    </citation>
    <scope>NUCLEOTIDE SEQUENCE [LARGE SCALE GENOMIC DNA]</scope>
    <source>
        <strain evidence="2">ICMP 19430</strain>
    </source>
</reference>
<dbReference type="RefSeq" id="WP_319286842.1">
    <property type="nucleotide sequence ID" value="NZ_JBHTCK010000009.1"/>
</dbReference>
<dbReference type="EMBL" id="JBHTCK010000009">
    <property type="protein sequence ID" value="MFC7354536.1"/>
    <property type="molecule type" value="Genomic_DNA"/>
</dbReference>
<dbReference type="Proteomes" id="UP001596509">
    <property type="component" value="Unassembled WGS sequence"/>
</dbReference>
<gene>
    <name evidence="1" type="ORF">ACFQW9_28185</name>
</gene>
<protein>
    <recommendedName>
        <fullName evidence="3">Tetratricopeptide repeat protein</fullName>
    </recommendedName>
</protein>
<organism evidence="1 2">
    <name type="scientific">Streptomyces caviscabies</name>
    <dbReference type="NCBI Taxonomy" id="90079"/>
    <lineage>
        <taxon>Bacteria</taxon>
        <taxon>Bacillati</taxon>
        <taxon>Actinomycetota</taxon>
        <taxon>Actinomycetes</taxon>
        <taxon>Kitasatosporales</taxon>
        <taxon>Streptomycetaceae</taxon>
        <taxon>Streptomyces</taxon>
    </lineage>
</organism>
<dbReference type="InterPro" id="IPR011990">
    <property type="entry name" value="TPR-like_helical_dom_sf"/>
</dbReference>
<evidence type="ECO:0008006" key="3">
    <source>
        <dbReference type="Google" id="ProtNLM"/>
    </source>
</evidence>